<dbReference type="OrthoDB" id="8546410at2"/>
<keyword evidence="3" id="KW-1185">Reference proteome</keyword>
<feature type="domain" description="Helix-turn-helix" evidence="1">
    <location>
        <begin position="17"/>
        <end position="64"/>
    </location>
</feature>
<gene>
    <name evidence="2" type="ORF">RHIZ70_1440</name>
</gene>
<dbReference type="RefSeq" id="WP_115668776.1">
    <property type="nucleotide sequence ID" value="NZ_UEYP01000001.1"/>
</dbReference>
<dbReference type="Pfam" id="PF12728">
    <property type="entry name" value="HTH_17"/>
    <property type="match status" value="1"/>
</dbReference>
<evidence type="ECO:0000313" key="3">
    <source>
        <dbReference type="Proteomes" id="UP000254764"/>
    </source>
</evidence>
<reference evidence="3" key="1">
    <citation type="submission" date="2018-07" db="EMBL/GenBank/DDBJ databases">
        <authorList>
            <person name="Peiro R."/>
            <person name="Begona"/>
            <person name="Cbmso G."/>
            <person name="Lopez M."/>
            <person name="Gonzalez S."/>
        </authorList>
    </citation>
    <scope>NUCLEOTIDE SEQUENCE [LARGE SCALE GENOMIC DNA]</scope>
</reference>
<dbReference type="EMBL" id="UEYP01000001">
    <property type="protein sequence ID" value="SSC65732.1"/>
    <property type="molecule type" value="Genomic_DNA"/>
</dbReference>
<dbReference type="AlphaFoldDB" id="A0A376AD34"/>
<proteinExistence type="predicted"/>
<evidence type="ECO:0000313" key="2">
    <source>
        <dbReference type="EMBL" id="SSC65732.1"/>
    </source>
</evidence>
<name>A0A376AD34_9HYPH</name>
<evidence type="ECO:0000259" key="1">
    <source>
        <dbReference type="Pfam" id="PF12728"/>
    </source>
</evidence>
<dbReference type="InterPro" id="IPR041657">
    <property type="entry name" value="HTH_17"/>
</dbReference>
<sequence>MAGRRPNRRAIKQHYSYTTEEAANVLGVAKGSVRRWLKAGLPYLADQRPFLILGGDLRAFLDKRGKPKQRCGLAEFFCFRCREPKAAAGGLIDYIPQTALSGQLSAICEECETIMHKNVSASKLALLERQAAVSFPQGDPRLNEMGNPRCNDHFEKELKA</sequence>
<organism evidence="2 3">
    <name type="scientific">Ciceribacter selenitireducens ATCC BAA-1503</name>
    <dbReference type="NCBI Taxonomy" id="1336235"/>
    <lineage>
        <taxon>Bacteria</taxon>
        <taxon>Pseudomonadati</taxon>
        <taxon>Pseudomonadota</taxon>
        <taxon>Alphaproteobacteria</taxon>
        <taxon>Hyphomicrobiales</taxon>
        <taxon>Rhizobiaceae</taxon>
        <taxon>Ciceribacter</taxon>
    </lineage>
</organism>
<accession>A0A376AD34</accession>
<protein>
    <recommendedName>
        <fullName evidence="1">Helix-turn-helix domain-containing protein</fullName>
    </recommendedName>
</protein>
<dbReference type="Proteomes" id="UP000254764">
    <property type="component" value="Unassembled WGS sequence"/>
</dbReference>